<protein>
    <submittedName>
        <fullName evidence="3">Uncharacterized protein</fullName>
    </submittedName>
</protein>
<proteinExistence type="predicted"/>
<gene>
    <name evidence="3" type="ORF">MYCIT1_LOCUS37166</name>
</gene>
<dbReference type="AlphaFoldDB" id="A0AAD2K830"/>
<organism evidence="3 4">
    <name type="scientific">Mycena citricolor</name>
    <dbReference type="NCBI Taxonomy" id="2018698"/>
    <lineage>
        <taxon>Eukaryota</taxon>
        <taxon>Fungi</taxon>
        <taxon>Dikarya</taxon>
        <taxon>Basidiomycota</taxon>
        <taxon>Agaricomycotina</taxon>
        <taxon>Agaricomycetes</taxon>
        <taxon>Agaricomycetidae</taxon>
        <taxon>Agaricales</taxon>
        <taxon>Marasmiineae</taxon>
        <taxon>Mycenaceae</taxon>
        <taxon>Mycena</taxon>
    </lineage>
</organism>
<feature type="transmembrane region" description="Helical" evidence="1">
    <location>
        <begin position="389"/>
        <end position="411"/>
    </location>
</feature>
<keyword evidence="1" id="KW-0812">Transmembrane</keyword>
<evidence type="ECO:0000313" key="3">
    <source>
        <dbReference type="EMBL" id="CAK5284125.1"/>
    </source>
</evidence>
<name>A0AAD2K830_9AGAR</name>
<keyword evidence="4" id="KW-1185">Reference proteome</keyword>
<dbReference type="PANTHER" id="PTHR35043:SF7">
    <property type="entry name" value="TRANSCRIPTION FACTOR DOMAIN-CONTAINING PROTEIN"/>
    <property type="match status" value="1"/>
</dbReference>
<reference evidence="3" key="1">
    <citation type="submission" date="2023-11" db="EMBL/GenBank/DDBJ databases">
        <authorList>
            <person name="De Vega J J."/>
            <person name="De Vega J J."/>
        </authorList>
    </citation>
    <scope>NUCLEOTIDE SEQUENCE</scope>
</reference>
<feature type="chain" id="PRO_5042167118" evidence="2">
    <location>
        <begin position="18"/>
        <end position="436"/>
    </location>
</feature>
<feature type="signal peptide" evidence="2">
    <location>
        <begin position="1"/>
        <end position="17"/>
    </location>
</feature>
<accession>A0AAD2K830</accession>
<feature type="transmembrane region" description="Helical" evidence="1">
    <location>
        <begin position="314"/>
        <end position="334"/>
    </location>
</feature>
<keyword evidence="1" id="KW-1133">Transmembrane helix</keyword>
<dbReference type="EMBL" id="CAVNYO010000478">
    <property type="protein sequence ID" value="CAK5284125.1"/>
    <property type="molecule type" value="Genomic_DNA"/>
</dbReference>
<evidence type="ECO:0000256" key="2">
    <source>
        <dbReference type="SAM" id="SignalP"/>
    </source>
</evidence>
<keyword evidence="1" id="KW-0472">Membrane</keyword>
<dbReference type="Proteomes" id="UP001295794">
    <property type="component" value="Unassembled WGS sequence"/>
</dbReference>
<dbReference type="PANTHER" id="PTHR35043">
    <property type="entry name" value="TRANSCRIPTION FACTOR DOMAIN-CONTAINING PROTEIN"/>
    <property type="match status" value="1"/>
</dbReference>
<keyword evidence="2" id="KW-0732">Signal</keyword>
<comment type="caution">
    <text evidence="3">The sequence shown here is derived from an EMBL/GenBank/DDBJ whole genome shotgun (WGS) entry which is preliminary data.</text>
</comment>
<evidence type="ECO:0000313" key="4">
    <source>
        <dbReference type="Proteomes" id="UP001295794"/>
    </source>
</evidence>
<evidence type="ECO:0000256" key="1">
    <source>
        <dbReference type="SAM" id="Phobius"/>
    </source>
</evidence>
<feature type="transmembrane region" description="Helical" evidence="1">
    <location>
        <begin position="346"/>
        <end position="369"/>
    </location>
</feature>
<sequence length="436" mass="48618">MLLYFFLLSLPSRPLAGVINVAESCRDINNCRRLYDIIWGCLTTIFACVWVSVHPNVPPPNKGWFWYLGRRLKLMCIAVVAPELMVGFALRQFLYSQAFARKYSVSLTHGFFYCAGGFVDAAHHPIVTLKQVDRPGIIDAIRRVKSSDIRDKSKGDAFSKGVVLAQCAWFTTQCIARLVQQIPVTELEVATLGFAVVNFFVWLLWWRKPLDVQEAIELEIGDGYRALRQSTDIAESPDLNVGNAALLDADQRPKTELEEDRPVRTQIALGARFSATITGFYHEDAYNPEAADFVPDFWSHAKADDMLSKDQETVFFVFLAVIATIFGAIHCAAWDADFRSSLEQKIWRGSSVVVAVVPLMILLSGFTLVLSHSESAHSPHAADTTGGSAFVALLLTSLMVYFFARVSLLVIPLSTLRALPDSAYLDVNWSSYLPHI</sequence>